<dbReference type="EMBL" id="CP032148">
    <property type="protein sequence ID" value="QSD62186.1"/>
    <property type="molecule type" value="Genomic_DNA"/>
</dbReference>
<dbReference type="RefSeq" id="WP_042748276.1">
    <property type="nucleotide sequence ID" value="NZ_CP015900.2"/>
</dbReference>
<protein>
    <submittedName>
        <fullName evidence="1">Uncharacterized protein</fullName>
    </submittedName>
</protein>
<sequence length="62" mass="7707">MDNKQFKKENLFFCYDSNLKKFIYRNYKIESLVNAINPNTNHMFWIYMRTDELTNAVNEYKR</sequence>
<proteinExistence type="predicted"/>
<evidence type="ECO:0000313" key="1">
    <source>
        <dbReference type="EMBL" id="QSD62186.1"/>
    </source>
</evidence>
<organism evidence="1 2">
    <name type="scientific">Lactococcus lactis subsp. cremoris</name>
    <name type="common">Streptococcus cremoris</name>
    <dbReference type="NCBI Taxonomy" id="1359"/>
    <lineage>
        <taxon>Bacteria</taxon>
        <taxon>Bacillati</taxon>
        <taxon>Bacillota</taxon>
        <taxon>Bacilli</taxon>
        <taxon>Lactobacillales</taxon>
        <taxon>Streptococcaceae</taxon>
        <taxon>Lactococcus</taxon>
    </lineage>
</organism>
<dbReference type="Proteomes" id="UP000663552">
    <property type="component" value="Chromosome"/>
</dbReference>
<gene>
    <name evidence="1" type="ORF">LL1196_0531</name>
</gene>
<reference evidence="1" key="1">
    <citation type="journal article" date="2020" name="Mol. Microbiol.">
        <title>The CWPS Rubik's cube: Linking diversity of cell wall polysaccharide structures with the encoded biosynthetic machinery of selected Lactococcus lactis strains.</title>
        <authorList>
            <person name="Mahony J."/>
            <person name="Frantzen C."/>
            <person name="Vinogradov E."/>
            <person name="Sadovskaya I."/>
            <person name="Theodorou I."/>
            <person name="Kelleher P."/>
            <person name="Chapot-Chartier M.P."/>
            <person name="Cambillau C."/>
            <person name="Holo H."/>
            <person name="van Sinderen D."/>
        </authorList>
    </citation>
    <scope>NUCLEOTIDE SEQUENCE</scope>
    <source>
        <strain evidence="1">1196</strain>
    </source>
</reference>
<evidence type="ECO:0000313" key="2">
    <source>
        <dbReference type="Proteomes" id="UP000663552"/>
    </source>
</evidence>
<dbReference type="AlphaFoldDB" id="A0A896T7X3"/>
<accession>A0A896T7X3</accession>
<name>A0A896T7X3_LACLC</name>